<evidence type="ECO:0000313" key="3">
    <source>
        <dbReference type="EMBL" id="TQE95949.1"/>
    </source>
</evidence>
<feature type="domain" description="Apiosidase-like catalytic" evidence="1">
    <location>
        <begin position="113"/>
        <end position="437"/>
    </location>
</feature>
<dbReference type="InterPro" id="IPR017868">
    <property type="entry name" value="Filamin/ABP280_repeat-like"/>
</dbReference>
<dbReference type="RefSeq" id="WP_141609866.1">
    <property type="nucleotide sequence ID" value="NZ_VIGC02000010.1"/>
</dbReference>
<evidence type="ECO:0000313" key="4">
    <source>
        <dbReference type="Proteomes" id="UP000317371"/>
    </source>
</evidence>
<dbReference type="InterPro" id="IPR025277">
    <property type="entry name" value="Apiosidase-like_cat_dom"/>
</dbReference>
<dbReference type="PANTHER" id="PTHR37836">
    <property type="entry name" value="LMO1036 PROTEIN"/>
    <property type="match status" value="1"/>
</dbReference>
<accession>A0A540VGQ9</accession>
<dbReference type="SUPFAM" id="SSF51445">
    <property type="entry name" value="(Trans)glycosidases"/>
    <property type="match status" value="1"/>
</dbReference>
<evidence type="ECO:0000259" key="2">
    <source>
        <dbReference type="Pfam" id="PF16586"/>
    </source>
</evidence>
<dbReference type="PROSITE" id="PS50194">
    <property type="entry name" value="FILAMIN_REPEAT"/>
    <property type="match status" value="1"/>
</dbReference>
<comment type="caution">
    <text evidence="3">The sequence shown here is derived from an EMBL/GenBank/DDBJ whole genome shotgun (WGS) entry which is preliminary data.</text>
</comment>
<dbReference type="OrthoDB" id="59486at2"/>
<dbReference type="Proteomes" id="UP000317371">
    <property type="component" value="Unassembled WGS sequence"/>
</dbReference>
<dbReference type="Pfam" id="PF16586">
    <property type="entry name" value="DUF5060"/>
    <property type="match status" value="1"/>
</dbReference>
<dbReference type="AlphaFoldDB" id="A0A540VGQ9"/>
<reference evidence="3 4" key="1">
    <citation type="submission" date="2019-06" db="EMBL/GenBank/DDBJ databases">
        <title>Genome sequence of Litorilinea aerophila BAA-2444.</title>
        <authorList>
            <person name="Maclea K.S."/>
            <person name="Maurais E.G."/>
            <person name="Iannazzi L.C."/>
        </authorList>
    </citation>
    <scope>NUCLEOTIDE SEQUENCE [LARGE SCALE GENOMIC DNA]</scope>
    <source>
        <strain evidence="3 4">ATCC BAA-2444</strain>
    </source>
</reference>
<dbReference type="InterPro" id="IPR013783">
    <property type="entry name" value="Ig-like_fold"/>
</dbReference>
<name>A0A540VGQ9_9CHLR</name>
<evidence type="ECO:0000259" key="1">
    <source>
        <dbReference type="Pfam" id="PF13204"/>
    </source>
</evidence>
<dbReference type="InParanoid" id="A0A540VGQ9"/>
<dbReference type="EMBL" id="VIGC01000010">
    <property type="protein sequence ID" value="TQE95949.1"/>
    <property type="molecule type" value="Genomic_DNA"/>
</dbReference>
<dbReference type="Gene3D" id="2.60.40.10">
    <property type="entry name" value="Immunoglobulins"/>
    <property type="match status" value="1"/>
</dbReference>
<proteinExistence type="predicted"/>
<feature type="domain" description="DUF5060" evidence="2">
    <location>
        <begin position="9"/>
        <end position="75"/>
    </location>
</feature>
<dbReference type="InterPro" id="IPR032260">
    <property type="entry name" value="DUF5060"/>
</dbReference>
<dbReference type="InterPro" id="IPR017853">
    <property type="entry name" value="GH"/>
</dbReference>
<gene>
    <name evidence="3" type="ORF">FKZ61_09385</name>
</gene>
<dbReference type="Gene3D" id="3.20.20.80">
    <property type="entry name" value="Glycosidases"/>
    <property type="match status" value="1"/>
</dbReference>
<protein>
    <submittedName>
        <fullName evidence="3">DUF4038 domain-containing protein</fullName>
    </submittedName>
</protein>
<dbReference type="Pfam" id="PF13204">
    <property type="entry name" value="Apiosidase"/>
    <property type="match status" value="1"/>
</dbReference>
<sequence>MTSTNHPPVRRWAPLELTVDAGVALENPLQAGRLEATFTGPSGQIRRIDGFWDGGTTWRVRFAPDEEGRWHYRLQWQGRPDVAFTPDQGHFDCVAPAGQGLFQRHGPVRLAAHKRHLEHADGTPFFWLADTAWNGPLRATDDEWAYYLQVRTRQRFTAVQWVATQWRAAPDGDRDGRLAFTGRERIAVNPEFFQRLDRRVAAMAQAGLLSVPVLLWAVGGGTNPEVDPGYGLPEDQAILLARYMVARWGAWPVVWILAGDGKYFGDYAARWRRIGRAVFGDGPRAPVAMHCGGQQWPADELRGEPWLDILGYQSGHGDSAETWRWLVEGPPAREWGREPRLFQLNLEPAYENHVAYHSGQPHSAQSVRQAIYWSLLNAPTAGVSYGGHGVWGWDDGSGPPVDHPRSGTPLPWREALEMPAATQMAHLADCFTGLAWTALRPRPDLLVEQPGREDVTRTVLVSASDAGDLVVAYTPQPVTLRLRTAELAAGLAGTWWDPRTGTQHPLDFLPAGEEVALTTPGAGDWLLILQPRE</sequence>
<organism evidence="3 4">
    <name type="scientific">Litorilinea aerophila</name>
    <dbReference type="NCBI Taxonomy" id="1204385"/>
    <lineage>
        <taxon>Bacteria</taxon>
        <taxon>Bacillati</taxon>
        <taxon>Chloroflexota</taxon>
        <taxon>Caldilineae</taxon>
        <taxon>Caldilineales</taxon>
        <taxon>Caldilineaceae</taxon>
        <taxon>Litorilinea</taxon>
    </lineage>
</organism>
<dbReference type="PANTHER" id="PTHR37836:SF2">
    <property type="entry name" value="DUF4038 DOMAIN-CONTAINING PROTEIN"/>
    <property type="match status" value="1"/>
</dbReference>
<keyword evidence="4" id="KW-1185">Reference proteome</keyword>